<protein>
    <submittedName>
        <fullName evidence="1">(northern house mosquito) hypothetical protein</fullName>
    </submittedName>
</protein>
<organism evidence="1">
    <name type="scientific">Culex pipiens</name>
    <name type="common">House mosquito</name>
    <dbReference type="NCBI Taxonomy" id="7175"/>
    <lineage>
        <taxon>Eukaryota</taxon>
        <taxon>Metazoa</taxon>
        <taxon>Ecdysozoa</taxon>
        <taxon>Arthropoda</taxon>
        <taxon>Hexapoda</taxon>
        <taxon>Insecta</taxon>
        <taxon>Pterygota</taxon>
        <taxon>Neoptera</taxon>
        <taxon>Endopterygota</taxon>
        <taxon>Diptera</taxon>
        <taxon>Nematocera</taxon>
        <taxon>Culicoidea</taxon>
        <taxon>Culicidae</taxon>
        <taxon>Culicinae</taxon>
        <taxon>Culicini</taxon>
        <taxon>Culex</taxon>
        <taxon>Culex</taxon>
    </lineage>
</organism>
<evidence type="ECO:0000313" key="1">
    <source>
        <dbReference type="EMBL" id="CAG6512435.1"/>
    </source>
</evidence>
<dbReference type="EMBL" id="HBUE01165568">
    <property type="protein sequence ID" value="CAG6512435.1"/>
    <property type="molecule type" value="Transcribed_RNA"/>
</dbReference>
<name>A0A8D8DGP1_CULPI</name>
<accession>A0A8D8DGP1</accession>
<dbReference type="EMBL" id="HBUE01270857">
    <property type="protein sequence ID" value="CAG6563888.1"/>
    <property type="molecule type" value="Transcribed_RNA"/>
</dbReference>
<proteinExistence type="predicted"/>
<reference evidence="1" key="1">
    <citation type="submission" date="2021-05" db="EMBL/GenBank/DDBJ databases">
        <authorList>
            <person name="Alioto T."/>
            <person name="Alioto T."/>
            <person name="Gomez Garrido J."/>
        </authorList>
    </citation>
    <scope>NUCLEOTIDE SEQUENCE</scope>
</reference>
<sequence>MMFYDFCSFNAVLGGLAKESKSLEKKNCTTTHTAKETVAHTHPRPSDGHSAWHRFPSLSPSGQQKLRRLLFFLPFPPLLFLHNKKIDPRNSGGWRTCTHGQTHRHTHDGAARETWTEVGSKISRSVPGLELVLTDELVSE</sequence>
<dbReference type="AlphaFoldDB" id="A0A8D8DGP1"/>